<evidence type="ECO:0000313" key="2">
    <source>
        <dbReference type="Proteomes" id="UP001652445"/>
    </source>
</evidence>
<reference evidence="1 2" key="1">
    <citation type="submission" date="2022-09" db="EMBL/GenBank/DDBJ databases">
        <authorList>
            <person name="Han X.L."/>
            <person name="Wang Q."/>
            <person name="Lu T."/>
        </authorList>
    </citation>
    <scope>NUCLEOTIDE SEQUENCE [LARGE SCALE GENOMIC DNA]</scope>
    <source>
        <strain evidence="1 2">WQ 127069</strain>
    </source>
</reference>
<proteinExistence type="predicted"/>
<sequence>MDDTSDLNPIDYAQIIVKINASIQPASKFVKELYEHPDKKWDPDKRILNLKEELISFVHCQHEILALNVPDLFLVEHVQLMSAYQDITNGTQEMIHSFDTNTGVLNSNRYDSGYALQKEAIHKIIPVLQTIIRKLTP</sequence>
<accession>A0ABT2UIX8</accession>
<gene>
    <name evidence="1" type="ORF">OB236_21030</name>
</gene>
<dbReference type="EMBL" id="JAOQIO010000084">
    <property type="protein sequence ID" value="MCU6794599.1"/>
    <property type="molecule type" value="Genomic_DNA"/>
</dbReference>
<dbReference type="RefSeq" id="WP_262685731.1">
    <property type="nucleotide sequence ID" value="NZ_JAOQIO010000084.1"/>
</dbReference>
<keyword evidence="2" id="KW-1185">Reference proteome</keyword>
<dbReference type="Proteomes" id="UP001652445">
    <property type="component" value="Unassembled WGS sequence"/>
</dbReference>
<protein>
    <submittedName>
        <fullName evidence="1">Uncharacterized protein</fullName>
    </submittedName>
</protein>
<evidence type="ECO:0000313" key="1">
    <source>
        <dbReference type="EMBL" id="MCU6794599.1"/>
    </source>
</evidence>
<organism evidence="1 2">
    <name type="scientific">Paenibacillus baimaensis</name>
    <dbReference type="NCBI Taxonomy" id="2982185"/>
    <lineage>
        <taxon>Bacteria</taxon>
        <taxon>Bacillati</taxon>
        <taxon>Bacillota</taxon>
        <taxon>Bacilli</taxon>
        <taxon>Bacillales</taxon>
        <taxon>Paenibacillaceae</taxon>
        <taxon>Paenibacillus</taxon>
    </lineage>
</organism>
<name>A0ABT2UIX8_9BACL</name>
<comment type="caution">
    <text evidence="1">The sequence shown here is derived from an EMBL/GenBank/DDBJ whole genome shotgun (WGS) entry which is preliminary data.</text>
</comment>